<dbReference type="EMBL" id="LUUK01000161">
    <property type="protein sequence ID" value="OAI19158.1"/>
    <property type="molecule type" value="Genomic_DNA"/>
</dbReference>
<protein>
    <submittedName>
        <fullName evidence="1">Uncharacterized protein</fullName>
    </submittedName>
</protein>
<accession>A0A177NM47</accession>
<comment type="caution">
    <text evidence="1">The sequence shown here is derived from an EMBL/GenBank/DDBJ whole genome shotgun (WGS) entry which is preliminary data.</text>
</comment>
<dbReference type="AlphaFoldDB" id="A0A177NM47"/>
<dbReference type="OrthoDB" id="1431262at2"/>
<name>A0A177NM47_9GAMM</name>
<sequence>MSLISSLLKKFRPLEVDDPFFGLITYMKMPRGRISYWEATRLFKPSNREIELFIDAPAAELPPNELQRQFFTSVEVRFKEVLKAVELVLRPQFEEWTRKPLCESFEVEFTMTSFSIPCASLEHAEWEISFESKSDANHLFSVSLIGLVAKGVSIDG</sequence>
<organism evidence="1 2">
    <name type="scientific">Methylomonas koyamae</name>
    <dbReference type="NCBI Taxonomy" id="702114"/>
    <lineage>
        <taxon>Bacteria</taxon>
        <taxon>Pseudomonadati</taxon>
        <taxon>Pseudomonadota</taxon>
        <taxon>Gammaproteobacteria</taxon>
        <taxon>Methylococcales</taxon>
        <taxon>Methylococcaceae</taxon>
        <taxon>Methylomonas</taxon>
    </lineage>
</organism>
<keyword evidence="2" id="KW-1185">Reference proteome</keyword>
<evidence type="ECO:0000313" key="1">
    <source>
        <dbReference type="EMBL" id="OAI19158.1"/>
    </source>
</evidence>
<reference evidence="2" key="1">
    <citation type="submission" date="2016-03" db="EMBL/GenBank/DDBJ databases">
        <authorList>
            <person name="Heylen K."/>
            <person name="De Vos P."/>
            <person name="Vekeman B."/>
        </authorList>
    </citation>
    <scope>NUCLEOTIDE SEQUENCE [LARGE SCALE GENOMIC DNA]</scope>
    <source>
        <strain evidence="2">R-45383</strain>
    </source>
</reference>
<evidence type="ECO:0000313" key="2">
    <source>
        <dbReference type="Proteomes" id="UP000077628"/>
    </source>
</evidence>
<dbReference type="Proteomes" id="UP000077628">
    <property type="component" value="Unassembled WGS sequence"/>
</dbReference>
<dbReference type="RefSeq" id="WP_064028172.1">
    <property type="nucleotide sequence ID" value="NZ_LUUK01000161.1"/>
</dbReference>
<proteinExistence type="predicted"/>
<dbReference type="STRING" id="702114.A1355_04760"/>
<gene>
    <name evidence="1" type="ORF">A1355_04760</name>
</gene>